<dbReference type="KEGG" id="ccin:107270450"/>
<dbReference type="Proteomes" id="UP000694920">
    <property type="component" value="Unplaced"/>
</dbReference>
<dbReference type="GO" id="GO:0005886">
    <property type="term" value="C:plasma membrane"/>
    <property type="evidence" value="ECO:0007669"/>
    <property type="project" value="TreeGrafter"/>
</dbReference>
<dbReference type="RefSeq" id="XP_015600967.1">
    <property type="nucleotide sequence ID" value="XM_015745481.2"/>
</dbReference>
<dbReference type="PANTHER" id="PTHR12345:SF11">
    <property type="entry name" value="FI13065P"/>
    <property type="match status" value="1"/>
</dbReference>
<dbReference type="GO" id="GO:0005737">
    <property type="term" value="C:cytoplasm"/>
    <property type="evidence" value="ECO:0007669"/>
    <property type="project" value="TreeGrafter"/>
</dbReference>
<dbReference type="InterPro" id="IPR051230">
    <property type="entry name" value="APP-Binding"/>
</dbReference>
<name>A0AAJ7C3E4_CEPCN</name>
<dbReference type="RefSeq" id="XP_015600966.1">
    <property type="nucleotide sequence ID" value="XM_015745480.2"/>
</dbReference>
<dbReference type="SUPFAM" id="SSF50729">
    <property type="entry name" value="PH domain-like"/>
    <property type="match status" value="1"/>
</dbReference>
<reference evidence="4 5" key="1">
    <citation type="submission" date="2025-04" db="UniProtKB">
        <authorList>
            <consortium name="RefSeq"/>
        </authorList>
    </citation>
    <scope>IDENTIFICATION</scope>
</reference>
<feature type="compositionally biased region" description="Pro residues" evidence="2">
    <location>
        <begin position="147"/>
        <end position="156"/>
    </location>
</feature>
<dbReference type="SUPFAM" id="SSF50156">
    <property type="entry name" value="PDZ domain-like"/>
    <property type="match status" value="1"/>
</dbReference>
<feature type="region of interest" description="Disordered" evidence="2">
    <location>
        <begin position="134"/>
        <end position="165"/>
    </location>
</feature>
<dbReference type="AlphaFoldDB" id="A0AAJ7C3E4"/>
<proteinExistence type="predicted"/>
<accession>A0AAJ7C3E4</accession>
<dbReference type="Gene3D" id="2.30.29.30">
    <property type="entry name" value="Pleckstrin-homology domain (PH domain)/Phosphotyrosine-binding domain (PTB)"/>
    <property type="match status" value="1"/>
</dbReference>
<dbReference type="InterPro" id="IPR036034">
    <property type="entry name" value="PDZ_sf"/>
</dbReference>
<keyword evidence="3" id="KW-1185">Reference proteome</keyword>
<evidence type="ECO:0000313" key="5">
    <source>
        <dbReference type="RefSeq" id="XP_015600967.1"/>
    </source>
</evidence>
<gene>
    <name evidence="4 5" type="primary">LOC107270450</name>
</gene>
<evidence type="ECO:0000313" key="4">
    <source>
        <dbReference type="RefSeq" id="XP_015600966.1"/>
    </source>
</evidence>
<keyword evidence="1" id="KW-0677">Repeat</keyword>
<organism evidence="3 5">
    <name type="scientific">Cephus cinctus</name>
    <name type="common">Wheat stem sawfly</name>
    <dbReference type="NCBI Taxonomy" id="211228"/>
    <lineage>
        <taxon>Eukaryota</taxon>
        <taxon>Metazoa</taxon>
        <taxon>Ecdysozoa</taxon>
        <taxon>Arthropoda</taxon>
        <taxon>Hexapoda</taxon>
        <taxon>Insecta</taxon>
        <taxon>Pterygota</taxon>
        <taxon>Neoptera</taxon>
        <taxon>Endopterygota</taxon>
        <taxon>Hymenoptera</taxon>
        <taxon>Cephoidea</taxon>
        <taxon>Cephidae</taxon>
        <taxon>Cephus</taxon>
    </lineage>
</organism>
<dbReference type="CDD" id="cd00821">
    <property type="entry name" value="PH"/>
    <property type="match status" value="1"/>
</dbReference>
<dbReference type="InterPro" id="IPR011993">
    <property type="entry name" value="PH-like_dom_sf"/>
</dbReference>
<feature type="region of interest" description="Disordered" evidence="2">
    <location>
        <begin position="206"/>
        <end position="233"/>
    </location>
</feature>
<dbReference type="PANTHER" id="PTHR12345">
    <property type="entry name" value="SYNTENIN RELATED"/>
    <property type="match status" value="1"/>
</dbReference>
<feature type="compositionally biased region" description="Pro residues" evidence="2">
    <location>
        <begin position="214"/>
        <end position="224"/>
    </location>
</feature>
<evidence type="ECO:0000313" key="3">
    <source>
        <dbReference type="Proteomes" id="UP000694920"/>
    </source>
</evidence>
<evidence type="ECO:0000256" key="1">
    <source>
        <dbReference type="ARBA" id="ARBA00022737"/>
    </source>
</evidence>
<protein>
    <submittedName>
        <fullName evidence="4 5">Uncharacterized protein LOC107270450</fullName>
    </submittedName>
</protein>
<evidence type="ECO:0000256" key="2">
    <source>
        <dbReference type="SAM" id="MobiDB-lite"/>
    </source>
</evidence>
<dbReference type="GeneID" id="107270450"/>
<sequence>MESSSSTEGSILFREIHMNGWLRRAEKSDKEVNRFWVVFCVHDDSEPRLEGFPDQKDVAAHSPTWTMSLRNALHLSPTLCATQRHDFEFCVNFNDDRVLRLAAPTYQLMYDWVRVVTRKLTDMKILKPKENVYSKGPERLATRDPTSPLPPPPAPTPGSSNMPRSTGAARFEVANVASTSSAIREVRADTTPSVFTFDLVAVEERRPRPQLPQRTPPIPSPRVIPNPSTDEENSSYESLFLATSYSPTGGVTRVLREPGSSESSDDHYTALIEYRSSPAITDNPRNHQTQAPGLSHVENSNANMRLTLRQQQFLELGREMNHPSGVRLLLGRRYCKDNIAFVDIFGAVYIAGWKRGDFGFSYNVLHVGDRVVSVAGVSVPRVAVIRNILKSRTTPYVKLGIRRLPHGRALLLNRRSDDESFGLEVNGNEVIGMSEAVQRRDVTLRTPAADPEARPGTTVSWTLTEVNGRPLNLFECTAGDRLSAVGRDISIVMQPSDLVTGLRKKLRAIRNYKQFVVQ</sequence>